<dbReference type="PANTHER" id="PTHR13267:SF3">
    <property type="entry name" value="ZINC FINGER PROTEIN 277"/>
    <property type="match status" value="1"/>
</dbReference>
<organism evidence="8 9">
    <name type="scientific">Elaeophora elaphi</name>
    <dbReference type="NCBI Taxonomy" id="1147741"/>
    <lineage>
        <taxon>Eukaryota</taxon>
        <taxon>Metazoa</taxon>
        <taxon>Ecdysozoa</taxon>
        <taxon>Nematoda</taxon>
        <taxon>Chromadorea</taxon>
        <taxon>Rhabditida</taxon>
        <taxon>Spirurina</taxon>
        <taxon>Spiruromorpha</taxon>
        <taxon>Filarioidea</taxon>
        <taxon>Onchocercidae</taxon>
        <taxon>Elaeophora</taxon>
    </lineage>
</organism>
<evidence type="ECO:0000256" key="5">
    <source>
        <dbReference type="PROSITE-ProRule" id="PRU00042"/>
    </source>
</evidence>
<evidence type="ECO:0000256" key="6">
    <source>
        <dbReference type="SAM" id="MobiDB-lite"/>
    </source>
</evidence>
<feature type="region of interest" description="Disordered" evidence="6">
    <location>
        <begin position="116"/>
        <end position="160"/>
    </location>
</feature>
<feature type="compositionally biased region" description="Basic residues" evidence="6">
    <location>
        <begin position="116"/>
        <end position="128"/>
    </location>
</feature>
<evidence type="ECO:0000256" key="2">
    <source>
        <dbReference type="ARBA" id="ARBA00022771"/>
    </source>
</evidence>
<dbReference type="SUPFAM" id="SSF57667">
    <property type="entry name" value="beta-beta-alpha zinc fingers"/>
    <property type="match status" value="2"/>
</dbReference>
<keyword evidence="3" id="KW-0862">Zinc</keyword>
<dbReference type="InterPro" id="IPR040048">
    <property type="entry name" value="ZNF277"/>
</dbReference>
<dbReference type="Pfam" id="PF12756">
    <property type="entry name" value="zf-C2H2_2"/>
    <property type="match status" value="2"/>
</dbReference>
<evidence type="ECO:0000256" key="4">
    <source>
        <dbReference type="ARBA" id="ARBA00034119"/>
    </source>
</evidence>
<dbReference type="Proteomes" id="UP000050640">
    <property type="component" value="Unplaced"/>
</dbReference>
<comment type="similarity">
    <text evidence="4">Belongs to the ZNF277 family.</text>
</comment>
<feature type="region of interest" description="Disordered" evidence="6">
    <location>
        <begin position="60"/>
        <end position="86"/>
    </location>
</feature>
<dbReference type="InterPro" id="IPR013087">
    <property type="entry name" value="Znf_C2H2_type"/>
</dbReference>
<feature type="domain" description="C2H2-type" evidence="7">
    <location>
        <begin position="418"/>
        <end position="447"/>
    </location>
</feature>
<evidence type="ECO:0000313" key="8">
    <source>
        <dbReference type="Proteomes" id="UP000050640"/>
    </source>
</evidence>
<dbReference type="PROSITE" id="PS00028">
    <property type="entry name" value="ZINC_FINGER_C2H2_1"/>
    <property type="match status" value="1"/>
</dbReference>
<dbReference type="SMART" id="SM00355">
    <property type="entry name" value="ZnF_C2H2"/>
    <property type="match status" value="4"/>
</dbReference>
<feature type="compositionally biased region" description="Basic and acidic residues" evidence="6">
    <location>
        <begin position="74"/>
        <end position="86"/>
    </location>
</feature>
<evidence type="ECO:0000259" key="7">
    <source>
        <dbReference type="PROSITE" id="PS50157"/>
    </source>
</evidence>
<proteinExistence type="inferred from homology"/>
<dbReference type="PROSITE" id="PS50157">
    <property type="entry name" value="ZINC_FINGER_C2H2_2"/>
    <property type="match status" value="1"/>
</dbReference>
<dbReference type="STRING" id="1147741.A0A158Q8X4"/>
<protein>
    <submittedName>
        <fullName evidence="9">C2H2-type domain-containing protein</fullName>
    </submittedName>
</protein>
<keyword evidence="2 5" id="KW-0863">Zinc-finger</keyword>
<feature type="compositionally biased region" description="Basic and acidic residues" evidence="6">
    <location>
        <begin position="130"/>
        <end position="145"/>
    </location>
</feature>
<dbReference type="GO" id="GO:0008270">
    <property type="term" value="F:zinc ion binding"/>
    <property type="evidence" value="ECO:0007669"/>
    <property type="project" value="UniProtKB-KW"/>
</dbReference>
<name>A0A158Q8X4_9BILA</name>
<reference evidence="9" key="1">
    <citation type="submission" date="2016-04" db="UniProtKB">
        <authorList>
            <consortium name="WormBaseParasite"/>
        </authorList>
    </citation>
    <scope>IDENTIFICATION</scope>
</reference>
<dbReference type="InterPro" id="IPR036236">
    <property type="entry name" value="Znf_C2H2_sf"/>
</dbReference>
<evidence type="ECO:0000256" key="1">
    <source>
        <dbReference type="ARBA" id="ARBA00022723"/>
    </source>
</evidence>
<accession>A0A158Q8X4</accession>
<dbReference type="AlphaFoldDB" id="A0A158Q8X4"/>
<dbReference type="WBParaSite" id="EEL_0000901601-mRNA-1">
    <property type="protein sequence ID" value="EEL_0000901601-mRNA-1"/>
    <property type="gene ID" value="EEL_0000901601"/>
</dbReference>
<sequence>LKRSVDTVKIPDSKWTPNISCSTRTLDSRRLGTHDIAVTLHYLSIVSARCSTVKNTATAMEGGGDALHTQNGNLDREKENPPKKETIGNMQGKLLNGVTSKESIDETVGTADLKVTRKNKGRSRRNTTRSKTESCGKNLNKENKPRSKSTNISKEAGGYQTVQAKRRYNSVDKTCNTQQSTNSVTLEGFVYDDEIDLEEPFSDSDDNDTLRVPKKLTLTIPRGRIRTLSGTVPAVGYSPKWGGPTMCLSCLQFFDLPEHLSQFSEHLLEEHHIVIVEIDLIVDPKRYVEYWRQRFAKESIDKIFPKKIPTEDDEFYGKTDYFYEMGENLPEDYALRQKLAMRRLEEVHYFNALACQQREREDTNFIQQCIFCRYTARGNRSKIIHHLYMIHHLNLGSPDNLVFVTEYIECLKSKLLSNECIYCEKRFCDRNTLMDHMRKRNHKEVNPKNNYYDKFYIINYLVDIELGKRWLDVLKEDFEDTMPTFVDSDEEEEEESWQEWQEDNIDVEQTRVVCLFCEQTEDHAAPLLEHIKNVHHFDILGIIEKEKLDVYERVRMINYIRKENYNARCFVCGRSDLDSLQKLRQHYAENDHLSKGLPEKSVWCTEENLVPIFGNDHLTWMLESYIDERKFSAQAEETTTVVGNIREYLLKQSEVNSVEGVSILLMILYFNFTGVRIHVIAEDLPELHDGALADLSLYESLK</sequence>
<evidence type="ECO:0000313" key="9">
    <source>
        <dbReference type="WBParaSite" id="EEL_0000901601-mRNA-1"/>
    </source>
</evidence>
<keyword evidence="1" id="KW-0479">Metal-binding</keyword>
<evidence type="ECO:0000256" key="3">
    <source>
        <dbReference type="ARBA" id="ARBA00022833"/>
    </source>
</evidence>
<keyword evidence="8" id="KW-1185">Reference proteome</keyword>
<dbReference type="InterPro" id="IPR041661">
    <property type="entry name" value="ZN622/Rei1/Reh1_Znf-C2H2"/>
</dbReference>
<dbReference type="PANTHER" id="PTHR13267">
    <property type="entry name" value="ZINC FINGER PROTEIN 277"/>
    <property type="match status" value="1"/>
</dbReference>